<dbReference type="PATRIC" id="fig|281456.6.peg.1540"/>
<evidence type="ECO:0000259" key="1">
    <source>
        <dbReference type="PROSITE" id="PS50943"/>
    </source>
</evidence>
<dbReference type="InterPro" id="IPR001387">
    <property type="entry name" value="Cro/C1-type_HTH"/>
</dbReference>
<dbReference type="CDD" id="cd00093">
    <property type="entry name" value="HTH_XRE"/>
    <property type="match status" value="1"/>
</dbReference>
<keyword evidence="3" id="KW-1185">Reference proteome</keyword>
<evidence type="ECO:0000313" key="3">
    <source>
        <dbReference type="Proteomes" id="UP000037175"/>
    </source>
</evidence>
<reference evidence="3" key="1">
    <citation type="submission" date="2015-07" db="EMBL/GenBank/DDBJ databases">
        <title>Complete Genome of Thermincola ferriacetica strain Z-0001T.</title>
        <authorList>
            <person name="Lusk B."/>
            <person name="Badalamenti J.P."/>
            <person name="Parameswaran P."/>
            <person name="Bond D.R."/>
            <person name="Torres C.I."/>
        </authorList>
    </citation>
    <scope>NUCLEOTIDE SEQUENCE [LARGE SCALE GENOMIC DNA]</scope>
    <source>
        <strain evidence="3">Z-0001</strain>
    </source>
</reference>
<comment type="caution">
    <text evidence="2">The sequence shown here is derived from an EMBL/GenBank/DDBJ whole genome shotgun (WGS) entry which is preliminary data.</text>
</comment>
<dbReference type="EMBL" id="LGTE01000008">
    <property type="protein sequence ID" value="KNZ69831.1"/>
    <property type="molecule type" value="Genomic_DNA"/>
</dbReference>
<dbReference type="RefSeq" id="WP_160315536.1">
    <property type="nucleotide sequence ID" value="NZ_LGTE01000008.1"/>
</dbReference>
<evidence type="ECO:0000313" key="2">
    <source>
        <dbReference type="EMBL" id="KNZ69831.1"/>
    </source>
</evidence>
<name>A0A0L6W2X2_9FIRM</name>
<dbReference type="Pfam" id="PF01381">
    <property type="entry name" value="HTH_3"/>
    <property type="match status" value="1"/>
</dbReference>
<proteinExistence type="predicted"/>
<dbReference type="Proteomes" id="UP000037175">
    <property type="component" value="Unassembled WGS sequence"/>
</dbReference>
<dbReference type="SMART" id="SM00530">
    <property type="entry name" value="HTH_XRE"/>
    <property type="match status" value="1"/>
</dbReference>
<dbReference type="Gene3D" id="1.10.260.40">
    <property type="entry name" value="lambda repressor-like DNA-binding domains"/>
    <property type="match status" value="1"/>
</dbReference>
<feature type="domain" description="HTH cro/C1-type" evidence="1">
    <location>
        <begin position="7"/>
        <end position="65"/>
    </location>
</feature>
<dbReference type="GO" id="GO:0003677">
    <property type="term" value="F:DNA binding"/>
    <property type="evidence" value="ECO:0007669"/>
    <property type="project" value="InterPro"/>
</dbReference>
<accession>A0A0L6W2X2</accession>
<dbReference type="AlphaFoldDB" id="A0A0L6W2X2"/>
<protein>
    <submittedName>
        <fullName evidence="2">Helix-turn-helix domain-containing protein</fullName>
    </submittedName>
</protein>
<dbReference type="InterPro" id="IPR010982">
    <property type="entry name" value="Lambda_DNA-bd_dom_sf"/>
</dbReference>
<organism evidence="2 3">
    <name type="scientific">Thermincola ferriacetica</name>
    <dbReference type="NCBI Taxonomy" id="281456"/>
    <lineage>
        <taxon>Bacteria</taxon>
        <taxon>Bacillati</taxon>
        <taxon>Bacillota</taxon>
        <taxon>Clostridia</taxon>
        <taxon>Eubacteriales</taxon>
        <taxon>Thermincolaceae</taxon>
        <taxon>Thermincola</taxon>
    </lineage>
</organism>
<dbReference type="SUPFAM" id="SSF47413">
    <property type="entry name" value="lambda repressor-like DNA-binding domains"/>
    <property type="match status" value="1"/>
</dbReference>
<dbReference type="PROSITE" id="PS50943">
    <property type="entry name" value="HTH_CROC1"/>
    <property type="match status" value="1"/>
</dbReference>
<sequence>MINGKKIQALRKTKGFSLRQISQLANGQISPSYLSEIENGKVKNPSKKIARALAKALGVREFELFTFDDYVEGEFKMCKYRMEYPTMNGWVYYCDLVARGKNITKKELEEVGCTEVERAKCKQMMELTCGMGIVPEPRE</sequence>
<gene>
    <name evidence="2" type="ORF">Tfer_1441</name>
</gene>